<dbReference type="EMBL" id="OX465081">
    <property type="protein sequence ID" value="CAI9284210.1"/>
    <property type="molecule type" value="Genomic_DNA"/>
</dbReference>
<sequence>MRVLQNLMWVSSQVQEWVISLPSSSSPSVFSLNITFRLIVRRRRKGAAFAKPENACQHLGFFSLAAIARFYEAFSVKHDLVRNQGRSYFSKVDHLFQFPIGVVLMKKMCCLEPKLFWFLFWDLIPSVGADGDGGVASNPSFKCNYANCSSIALIL</sequence>
<proteinExistence type="predicted"/>
<dbReference type="Proteomes" id="UP001177003">
    <property type="component" value="Chromosome 5"/>
</dbReference>
<name>A0AA35Z1M5_LACSI</name>
<gene>
    <name evidence="1" type="ORF">LSALG_LOCUS23755</name>
</gene>
<reference evidence="1" key="1">
    <citation type="submission" date="2023-04" db="EMBL/GenBank/DDBJ databases">
        <authorList>
            <person name="Vijverberg K."/>
            <person name="Xiong W."/>
            <person name="Schranz E."/>
        </authorList>
    </citation>
    <scope>NUCLEOTIDE SEQUENCE</scope>
</reference>
<accession>A0AA35Z1M5</accession>
<evidence type="ECO:0000313" key="2">
    <source>
        <dbReference type="Proteomes" id="UP001177003"/>
    </source>
</evidence>
<keyword evidence="2" id="KW-1185">Reference proteome</keyword>
<dbReference type="AlphaFoldDB" id="A0AA35Z1M5"/>
<evidence type="ECO:0000313" key="1">
    <source>
        <dbReference type="EMBL" id="CAI9284210.1"/>
    </source>
</evidence>
<protein>
    <submittedName>
        <fullName evidence="1">Uncharacterized protein</fullName>
    </submittedName>
</protein>
<organism evidence="1 2">
    <name type="scientific">Lactuca saligna</name>
    <name type="common">Willowleaf lettuce</name>
    <dbReference type="NCBI Taxonomy" id="75948"/>
    <lineage>
        <taxon>Eukaryota</taxon>
        <taxon>Viridiplantae</taxon>
        <taxon>Streptophyta</taxon>
        <taxon>Embryophyta</taxon>
        <taxon>Tracheophyta</taxon>
        <taxon>Spermatophyta</taxon>
        <taxon>Magnoliopsida</taxon>
        <taxon>eudicotyledons</taxon>
        <taxon>Gunneridae</taxon>
        <taxon>Pentapetalae</taxon>
        <taxon>asterids</taxon>
        <taxon>campanulids</taxon>
        <taxon>Asterales</taxon>
        <taxon>Asteraceae</taxon>
        <taxon>Cichorioideae</taxon>
        <taxon>Cichorieae</taxon>
        <taxon>Lactucinae</taxon>
        <taxon>Lactuca</taxon>
    </lineage>
</organism>